<keyword evidence="1" id="KW-0175">Coiled coil</keyword>
<accession>A0A7S3LV05</accession>
<evidence type="ECO:0000313" key="3">
    <source>
        <dbReference type="EMBL" id="CAE0265251.1"/>
    </source>
</evidence>
<reference evidence="3" key="1">
    <citation type="submission" date="2021-01" db="EMBL/GenBank/DDBJ databases">
        <authorList>
            <person name="Corre E."/>
            <person name="Pelletier E."/>
            <person name="Niang G."/>
            <person name="Scheremetjew M."/>
            <person name="Finn R."/>
            <person name="Kale V."/>
            <person name="Holt S."/>
            <person name="Cochrane G."/>
            <person name="Meng A."/>
            <person name="Brown T."/>
            <person name="Cohen L."/>
        </authorList>
    </citation>
    <scope>NUCLEOTIDE SEQUENCE</scope>
    <source>
        <strain evidence="3">NIES-2562</strain>
    </source>
</reference>
<dbReference type="EMBL" id="HBIB01042088">
    <property type="protein sequence ID" value="CAE0265251.1"/>
    <property type="molecule type" value="Transcribed_RNA"/>
</dbReference>
<feature type="region of interest" description="Disordered" evidence="2">
    <location>
        <begin position="81"/>
        <end position="101"/>
    </location>
</feature>
<proteinExistence type="predicted"/>
<protein>
    <submittedName>
        <fullName evidence="3">Uncharacterized protein</fullName>
    </submittedName>
</protein>
<feature type="coiled-coil region" evidence="1">
    <location>
        <begin position="3"/>
        <end position="58"/>
    </location>
</feature>
<evidence type="ECO:0000256" key="1">
    <source>
        <dbReference type="SAM" id="Coils"/>
    </source>
</evidence>
<name>A0A7S3LV05_9EUKA</name>
<gene>
    <name evidence="3" type="ORF">PBIL07802_LOCUS27587</name>
</gene>
<sequence>MQVRQLEEALGAERSEAQVLRIRETDLTGDVEELRSKNAELEETIHRQTVDIAKLAKQLQKYTQPKSASFAQTDPVVIERSTRRGQRSMETVQKGAATFGF</sequence>
<dbReference type="AlphaFoldDB" id="A0A7S3LV05"/>
<evidence type="ECO:0000256" key="2">
    <source>
        <dbReference type="SAM" id="MobiDB-lite"/>
    </source>
</evidence>
<organism evidence="3">
    <name type="scientific">Palpitomonas bilix</name>
    <dbReference type="NCBI Taxonomy" id="652834"/>
    <lineage>
        <taxon>Eukaryota</taxon>
        <taxon>Eukaryota incertae sedis</taxon>
    </lineage>
</organism>